<dbReference type="Proteomes" id="UP000284557">
    <property type="component" value="Unassembled WGS sequence"/>
</dbReference>
<gene>
    <name evidence="1" type="ORF">D2E76_21950</name>
</gene>
<evidence type="ECO:0000313" key="1">
    <source>
        <dbReference type="EMBL" id="RIT33535.1"/>
    </source>
</evidence>
<dbReference type="InterPro" id="IPR024399">
    <property type="entry name" value="DUF2628"/>
</dbReference>
<organism evidence="1 2">
    <name type="scientific">Mycobacteroides abscessus</name>
    <dbReference type="NCBI Taxonomy" id="36809"/>
    <lineage>
        <taxon>Bacteria</taxon>
        <taxon>Bacillati</taxon>
        <taxon>Actinomycetota</taxon>
        <taxon>Actinomycetes</taxon>
        <taxon>Mycobacteriales</taxon>
        <taxon>Mycobacteriaceae</taxon>
        <taxon>Mycobacteroides</taxon>
    </lineage>
</organism>
<dbReference type="Pfam" id="PF10947">
    <property type="entry name" value="DUF2628"/>
    <property type="match status" value="1"/>
</dbReference>
<proteinExistence type="predicted"/>
<sequence>MWRRFGGLICFFVKGMWQKGLTLAGVWLVLNIVCAVVDLPHGAVQGASVGVAAATMSVANYAHYLHYVRAASRGICSRATASGADQIEIQRFVAFLTAGMRSGLVFPPCNGCLG</sequence>
<comment type="caution">
    <text evidence="1">The sequence shown here is derived from an EMBL/GenBank/DDBJ whole genome shotgun (WGS) entry which is preliminary data.</text>
</comment>
<dbReference type="AlphaFoldDB" id="A0ABD7HJH5"/>
<accession>A0ABD7HJH5</accession>
<evidence type="ECO:0000313" key="2">
    <source>
        <dbReference type="Proteomes" id="UP000284557"/>
    </source>
</evidence>
<dbReference type="EMBL" id="QXBN01000020">
    <property type="protein sequence ID" value="RIT33535.1"/>
    <property type="molecule type" value="Genomic_DNA"/>
</dbReference>
<protein>
    <submittedName>
        <fullName evidence="1">DUF2628 domain-containing protein</fullName>
    </submittedName>
</protein>
<reference evidence="1 2" key="1">
    <citation type="submission" date="2018-08" db="EMBL/GenBank/DDBJ databases">
        <title>Linezolid Resistance in Mycobacterium abscessus: MIC Distribution and Comprehensive Investigation of Resistance Mechanisms.</title>
        <authorList>
            <person name="Ye M."/>
            <person name="Xu L."/>
            <person name="Zou Y."/>
            <person name="Li B."/>
            <person name="Guo Q."/>
            <person name="Zhang Y."/>
            <person name="Zhan M."/>
            <person name="Xu B."/>
            <person name="Yu F."/>
            <person name="Zhang Z."/>
            <person name="Chu H."/>
        </authorList>
    </citation>
    <scope>NUCLEOTIDE SEQUENCE [LARGE SCALE GENOMIC DNA]</scope>
    <source>
        <strain evidence="1 2">G143</strain>
    </source>
</reference>
<name>A0ABD7HJH5_9MYCO</name>